<dbReference type="FunFam" id="2.40.100.10:FF:000025">
    <property type="entry name" value="Peptidyl-prolyl cis-trans isomerase CYP19-2"/>
    <property type="match status" value="1"/>
</dbReference>
<dbReference type="AlphaFoldDB" id="A0A9N9MYJ7"/>
<dbReference type="GO" id="GO:0016018">
    <property type="term" value="F:cyclosporin A binding"/>
    <property type="evidence" value="ECO:0007669"/>
    <property type="project" value="TreeGrafter"/>
</dbReference>
<comment type="function">
    <text evidence="4">PPIases accelerate the folding of proteins. It catalyzes the cis-trans isomerization of proline imidic peptide bonds in oligopeptides.</text>
</comment>
<dbReference type="EC" id="5.2.1.8" evidence="4"/>
<dbReference type="PANTHER" id="PTHR11071">
    <property type="entry name" value="PEPTIDYL-PROLYL CIS-TRANS ISOMERASE"/>
    <property type="match status" value="1"/>
</dbReference>
<keyword evidence="3 4" id="KW-0413">Isomerase</keyword>
<accession>A0A9N9MYJ7</accession>
<keyword evidence="5" id="KW-0472">Membrane</keyword>
<dbReference type="GO" id="GO:0006457">
    <property type="term" value="P:protein folding"/>
    <property type="evidence" value="ECO:0007669"/>
    <property type="project" value="TreeGrafter"/>
</dbReference>
<name>A0A9N9MYJ7_9CUCU</name>
<dbReference type="PRINTS" id="PR00153">
    <property type="entry name" value="CSAPPISMRASE"/>
</dbReference>
<dbReference type="InterPro" id="IPR002130">
    <property type="entry name" value="Cyclophilin-type_PPIase_dom"/>
</dbReference>
<dbReference type="InterPro" id="IPR029000">
    <property type="entry name" value="Cyclophilin-like_dom_sf"/>
</dbReference>
<feature type="domain" description="PPIase cyclophilin-type" evidence="6">
    <location>
        <begin position="32"/>
        <end position="191"/>
    </location>
</feature>
<dbReference type="PROSITE" id="PS50072">
    <property type="entry name" value="CSA_PPIASE_2"/>
    <property type="match status" value="1"/>
</dbReference>
<comment type="catalytic activity">
    <reaction evidence="1 4">
        <text>[protein]-peptidylproline (omega=180) = [protein]-peptidylproline (omega=0)</text>
        <dbReference type="Rhea" id="RHEA:16237"/>
        <dbReference type="Rhea" id="RHEA-COMP:10747"/>
        <dbReference type="Rhea" id="RHEA-COMP:10748"/>
        <dbReference type="ChEBI" id="CHEBI:83833"/>
        <dbReference type="ChEBI" id="CHEBI:83834"/>
        <dbReference type="EC" id="5.2.1.8"/>
    </reaction>
</comment>
<dbReference type="Gene3D" id="2.40.100.10">
    <property type="entry name" value="Cyclophilin-like"/>
    <property type="match status" value="1"/>
</dbReference>
<proteinExistence type="inferred from homology"/>
<organism evidence="7 8">
    <name type="scientific">Ceutorhynchus assimilis</name>
    <name type="common">cabbage seed weevil</name>
    <dbReference type="NCBI Taxonomy" id="467358"/>
    <lineage>
        <taxon>Eukaryota</taxon>
        <taxon>Metazoa</taxon>
        <taxon>Ecdysozoa</taxon>
        <taxon>Arthropoda</taxon>
        <taxon>Hexapoda</taxon>
        <taxon>Insecta</taxon>
        <taxon>Pterygota</taxon>
        <taxon>Neoptera</taxon>
        <taxon>Endopterygota</taxon>
        <taxon>Coleoptera</taxon>
        <taxon>Polyphaga</taxon>
        <taxon>Cucujiformia</taxon>
        <taxon>Curculionidae</taxon>
        <taxon>Ceutorhynchinae</taxon>
        <taxon>Ceutorhynchus</taxon>
    </lineage>
</organism>
<evidence type="ECO:0000313" key="8">
    <source>
        <dbReference type="Proteomes" id="UP001152799"/>
    </source>
</evidence>
<evidence type="ECO:0000256" key="5">
    <source>
        <dbReference type="SAM" id="Phobius"/>
    </source>
</evidence>
<evidence type="ECO:0000256" key="2">
    <source>
        <dbReference type="ARBA" id="ARBA00023110"/>
    </source>
</evidence>
<feature type="transmembrane region" description="Helical" evidence="5">
    <location>
        <begin position="208"/>
        <end position="233"/>
    </location>
</feature>
<evidence type="ECO:0000256" key="3">
    <source>
        <dbReference type="ARBA" id="ARBA00023235"/>
    </source>
</evidence>
<evidence type="ECO:0000256" key="1">
    <source>
        <dbReference type="ARBA" id="ARBA00000971"/>
    </source>
</evidence>
<keyword evidence="2 4" id="KW-0697">Rotamase</keyword>
<keyword evidence="8" id="KW-1185">Reference proteome</keyword>
<feature type="signal peptide" evidence="4">
    <location>
        <begin position="1"/>
        <end position="22"/>
    </location>
</feature>
<evidence type="ECO:0000256" key="4">
    <source>
        <dbReference type="RuleBase" id="RU363019"/>
    </source>
</evidence>
<dbReference type="EMBL" id="OU892283">
    <property type="protein sequence ID" value="CAG9771710.1"/>
    <property type="molecule type" value="Genomic_DNA"/>
</dbReference>
<protein>
    <recommendedName>
        <fullName evidence="4">Peptidyl-prolyl cis-trans isomerase</fullName>
        <shortName evidence="4">PPIase</shortName>
        <ecNumber evidence="4">5.2.1.8</ecNumber>
    </recommendedName>
</protein>
<keyword evidence="4" id="KW-0732">Signal</keyword>
<reference evidence="7" key="1">
    <citation type="submission" date="2022-01" db="EMBL/GenBank/DDBJ databases">
        <authorList>
            <person name="King R."/>
        </authorList>
    </citation>
    <scope>NUCLEOTIDE SEQUENCE</scope>
</reference>
<dbReference type="SUPFAM" id="SSF50891">
    <property type="entry name" value="Cyclophilin-like"/>
    <property type="match status" value="1"/>
</dbReference>
<dbReference type="GO" id="GO:0005737">
    <property type="term" value="C:cytoplasm"/>
    <property type="evidence" value="ECO:0007669"/>
    <property type="project" value="TreeGrafter"/>
</dbReference>
<dbReference type="Proteomes" id="UP001152799">
    <property type="component" value="Chromosome 7"/>
</dbReference>
<feature type="chain" id="PRO_5040546085" description="Peptidyl-prolyl cis-trans isomerase" evidence="4">
    <location>
        <begin position="23"/>
        <end position="243"/>
    </location>
</feature>
<evidence type="ECO:0000313" key="7">
    <source>
        <dbReference type="EMBL" id="CAG9771710.1"/>
    </source>
</evidence>
<sequence length="243" mass="27834">MFYLLNCYVWLLILVAANQAKSESYKITDQIYMDIKIDGTPVGRIIYGLFGEVAPKTVKNFKHIALHGIDGKSYAGTNFLVAVKKVMILAGDIQHNNGSGYLSIYGEYFEDETFEIQHESTGLLAMVNPGVPNSNGCMFLITTMPTPWLNGKNVIFGKVLRGHNVVHKIEYLKTDYNDRILKDVQISKCGEIKFTPFYDDHKNYEVTFWAWIKAGWFPLSFSFAILGFFQYIMRKLNQFESFK</sequence>
<comment type="similarity">
    <text evidence="4">Belongs to the cyclophilin-type PPIase family.</text>
</comment>
<dbReference type="OrthoDB" id="10064525at2759"/>
<dbReference type="Pfam" id="PF00160">
    <property type="entry name" value="Pro_isomerase"/>
    <property type="match status" value="1"/>
</dbReference>
<keyword evidence="5" id="KW-0812">Transmembrane</keyword>
<gene>
    <name evidence="7" type="ORF">CEUTPL_LOCUS12138</name>
</gene>
<dbReference type="GO" id="GO:0003755">
    <property type="term" value="F:peptidyl-prolyl cis-trans isomerase activity"/>
    <property type="evidence" value="ECO:0007669"/>
    <property type="project" value="UniProtKB-UniRule"/>
</dbReference>
<dbReference type="PANTHER" id="PTHR11071:SF478">
    <property type="entry name" value="PEPTIDYL-PROLYL CIS-TRANS ISOMERASE, RHODOPSIN-SPECIFIC ISOZYME"/>
    <property type="match status" value="1"/>
</dbReference>
<evidence type="ECO:0000259" key="6">
    <source>
        <dbReference type="PROSITE" id="PS50072"/>
    </source>
</evidence>
<keyword evidence="5" id="KW-1133">Transmembrane helix</keyword>